<organism evidence="2 3">
    <name type="scientific">Allacma fusca</name>
    <dbReference type="NCBI Taxonomy" id="39272"/>
    <lineage>
        <taxon>Eukaryota</taxon>
        <taxon>Metazoa</taxon>
        <taxon>Ecdysozoa</taxon>
        <taxon>Arthropoda</taxon>
        <taxon>Hexapoda</taxon>
        <taxon>Collembola</taxon>
        <taxon>Symphypleona</taxon>
        <taxon>Sminthuridae</taxon>
        <taxon>Allacma</taxon>
    </lineage>
</organism>
<dbReference type="CDD" id="cd00117">
    <property type="entry name" value="TFP"/>
    <property type="match status" value="1"/>
</dbReference>
<dbReference type="AlphaFoldDB" id="A0A8J2PI38"/>
<keyword evidence="3" id="KW-1185">Reference proteome</keyword>
<evidence type="ECO:0000256" key="1">
    <source>
        <dbReference type="SAM" id="SignalP"/>
    </source>
</evidence>
<gene>
    <name evidence="2" type="ORF">AFUS01_LOCUS25332</name>
</gene>
<proteinExistence type="predicted"/>
<evidence type="ECO:0008006" key="4">
    <source>
        <dbReference type="Google" id="ProtNLM"/>
    </source>
</evidence>
<reference evidence="2" key="1">
    <citation type="submission" date="2021-06" db="EMBL/GenBank/DDBJ databases">
        <authorList>
            <person name="Hodson N. C."/>
            <person name="Mongue J. A."/>
            <person name="Jaron S. K."/>
        </authorList>
    </citation>
    <scope>NUCLEOTIDE SEQUENCE</scope>
</reference>
<keyword evidence="1" id="KW-0732">Signal</keyword>
<comment type="caution">
    <text evidence="2">The sequence shown here is derived from an EMBL/GenBank/DDBJ whole genome shotgun (WGS) entry which is preliminary data.</text>
</comment>
<sequence>MGYGILTFTLSLVFLHLCINDCAGESSSVDELGPRSKKTQLPNNLTCFVCHSEKVSECQNVTQNNGSLAKTCSSNDTYCMVKRISFSTSQNSNASAVQPQFVAVKRNCTTKCDPGCVIMGERTRLYVCSTCCQRDLCNDGNGAGDTRPSKFSPLLIVPVALTSLGFLPTLPHHNVS</sequence>
<name>A0A8J2PI38_9HEXA</name>
<dbReference type="Proteomes" id="UP000708208">
    <property type="component" value="Unassembled WGS sequence"/>
</dbReference>
<evidence type="ECO:0000313" key="2">
    <source>
        <dbReference type="EMBL" id="CAG7786779.1"/>
    </source>
</evidence>
<dbReference type="EMBL" id="CAJVCH010325917">
    <property type="protein sequence ID" value="CAG7786779.1"/>
    <property type="molecule type" value="Genomic_DNA"/>
</dbReference>
<feature type="signal peptide" evidence="1">
    <location>
        <begin position="1"/>
        <end position="24"/>
    </location>
</feature>
<feature type="chain" id="PRO_5035327383" description="Sodefrin-like factor" evidence="1">
    <location>
        <begin position="25"/>
        <end position="176"/>
    </location>
</feature>
<dbReference type="OrthoDB" id="6415465at2759"/>
<protein>
    <recommendedName>
        <fullName evidence="4">Sodefrin-like factor</fullName>
    </recommendedName>
</protein>
<accession>A0A8J2PI38</accession>
<evidence type="ECO:0000313" key="3">
    <source>
        <dbReference type="Proteomes" id="UP000708208"/>
    </source>
</evidence>